<keyword evidence="2" id="KW-1185">Reference proteome</keyword>
<feature type="region of interest" description="Disordered" evidence="1">
    <location>
        <begin position="81"/>
        <end position="108"/>
    </location>
</feature>
<gene>
    <name evidence="3" type="primary">UCMA</name>
</gene>
<accession>A0A6J3F2Y5</accession>
<evidence type="ECO:0000313" key="3">
    <source>
        <dbReference type="RefSeq" id="XP_032099936.1"/>
    </source>
</evidence>
<dbReference type="CTD" id="221044"/>
<organism evidence="2 3">
    <name type="scientific">Sapajus apella</name>
    <name type="common">Brown-capped capuchin</name>
    <name type="synonym">Cebus apella</name>
    <dbReference type="NCBI Taxonomy" id="9515"/>
    <lineage>
        <taxon>Eukaryota</taxon>
        <taxon>Metazoa</taxon>
        <taxon>Chordata</taxon>
        <taxon>Craniata</taxon>
        <taxon>Vertebrata</taxon>
        <taxon>Euteleostomi</taxon>
        <taxon>Mammalia</taxon>
        <taxon>Eutheria</taxon>
        <taxon>Euarchontoglires</taxon>
        <taxon>Primates</taxon>
        <taxon>Haplorrhini</taxon>
        <taxon>Platyrrhini</taxon>
        <taxon>Cebidae</taxon>
        <taxon>Cebinae</taxon>
        <taxon>Sapajus</taxon>
    </lineage>
</organism>
<feature type="compositionally biased region" description="Basic and acidic residues" evidence="1">
    <location>
        <begin position="98"/>
        <end position="108"/>
    </location>
</feature>
<dbReference type="RefSeq" id="XP_032099936.1">
    <property type="nucleotide sequence ID" value="XM_032244045.1"/>
</dbReference>
<dbReference type="AlphaFoldDB" id="A0A6J3F2Y5"/>
<dbReference type="GeneID" id="116527178"/>
<name>A0A6J3F2Y5_SAPAP</name>
<evidence type="ECO:0000313" key="2">
    <source>
        <dbReference type="Proteomes" id="UP000504640"/>
    </source>
</evidence>
<dbReference type="Proteomes" id="UP000504640">
    <property type="component" value="Unplaced"/>
</dbReference>
<proteinExistence type="predicted"/>
<protein>
    <submittedName>
        <fullName evidence="3">Unique cartilage matrix-associated protein isoform X1</fullName>
    </submittedName>
</protein>
<reference evidence="3" key="1">
    <citation type="submission" date="2025-08" db="UniProtKB">
        <authorList>
            <consortium name="RefSeq"/>
        </authorList>
    </citation>
    <scope>IDENTIFICATION</scope>
    <source>
        <tissue evidence="3">Blood</tissue>
    </source>
</reference>
<sequence>MPAAGIPWAGEACQRPKRIRSGGCAAKHVWETALSLLRITLSLVLIQPQLERKEQASAATKKLQKASVPHRLHALPLPLPLLPALQTRPTPAGPSRGEVSEGEERREQTDSNCLECLSRAFVDWLNLDPRLLWTLAA</sequence>
<evidence type="ECO:0000256" key="1">
    <source>
        <dbReference type="SAM" id="MobiDB-lite"/>
    </source>
</evidence>